<gene>
    <name evidence="7" type="ORF">CLUP02_11618</name>
</gene>
<keyword evidence="2" id="KW-0560">Oxidoreductase</keyword>
<dbReference type="Gene3D" id="3.30.360.10">
    <property type="entry name" value="Dihydrodipicolinate Reductase, domain 2"/>
    <property type="match status" value="1"/>
</dbReference>
<sequence>MSGKSALFALAIHPISPESVAHARPSVIRVLPQISPKQSEVVELLLTERSGVGDVESTCKKQHLKCAWSTDDDASPSSARPDVYLKSCIRCRATGKDCIPAPAIRFKHATDCDIGEARVKIYAKRNRDNGLARPVYDYNTLTPSATEQTWVPYPRRCKFISPTSKTLQVGEVGENEEEIYEQKRREMPLHFVDETQELEALYWSEHGSLPPQPQAQLQLHPPAALQPQLAPAEGRRVPLPATHPDPGSSLSSSALLVDLEQQRRREQRQPDDAASASPAPIIDSHSRDYRDARLLVPSPHSQPASTPAASWREVQVQTPTTLPSVYSAIPSGSTLGLANFEHHDDVVFPFTQPHEVRLMKYYLEYMCTWFDLCDARRHFAIVVPRRATTCPTLLNAIFALSSRHLSLHEQYDPYASDRYHQECLKHLTTISNDSSALTNDDLLAATILLRTLEELDVPLIGTDHEGHLLGIQLFMNTQNASALDPPSSLRQASFWVGLRQEITMAFATQRPIKVKLDHLFIDRSFSPADDDCWANRIVVHCAEVVQFCFGEVENRKSEYQRLVEYDYNWLRARPLSWLPIAYSEPDLASGLVFPQIFYINHAVVIGNVHGALARALLMCHDESIPKIGPSRIRARKKLDNDIRMQVRELCGAALSNKQTIPAMFTACMGVTACGDRFVEYAEQKALLDILVKTDVEHMWPTASAQSHLKRAWGNTTLMFFVSLVTARYMKSSGLGFRKLPVGHDQFWNAHLSATPGESGLSYTGCKPSFEMPQSFLTAQHCCKFTWAPRRVLTPERAFVGFRHALPLSHWSIGMRWSPQRRQRCPAMELFIRVGKWFPIELRGRAMLSRPRYLSTPPRSYICANCLRLERRSIPPVLVTAIIHRHRHRPQSTLLTITSQTLNTGLHYDHLSNHHTKRHQNRKESKMSTKKLSVGVAGLGRMGKRHALNFHQNVPRATLVAVSSPDAGERQWAAENLAPHGVTVYESYDDMLAHKGLEAICVASATSVHAEQANKAIEKGKHVLCEKPLGTTVEVSQTVVDTAAKRPDLKVMCGFSRRFDASYRDAHAKMQQGLIGRPAILRSQTCDVLDPSGFFVAYAQFSGGIFVDCSIHDIDLALWFFDEETTKVKSVHAVGITAVEPDLRKHNDRDNAVGTVEFYDGRIAYLYASRMMAAGQEDSTEIIGTKGKLSVNLLPAENHVKIYTPGGIRQELPQTYWDRFRAAFTTEAIEFTESVLEDKPVPIKLTSAVAAVKIGAALQESMIKGTKIWFDEQGNRTEKAQFLYHAMPSVMAATTFTCFFHHHPL</sequence>
<comment type="similarity">
    <text evidence="1">Belongs to the Gfo/Idh/MocA family.</text>
</comment>
<dbReference type="KEGG" id="clup:CLUP02_11618"/>
<dbReference type="InterPro" id="IPR000683">
    <property type="entry name" value="Gfo/Idh/MocA-like_OxRdtase_N"/>
</dbReference>
<dbReference type="GO" id="GO:0005737">
    <property type="term" value="C:cytoplasm"/>
    <property type="evidence" value="ECO:0007669"/>
    <property type="project" value="TreeGrafter"/>
</dbReference>
<dbReference type="InterPro" id="IPR055170">
    <property type="entry name" value="GFO_IDH_MocA-like_dom"/>
</dbReference>
<dbReference type="SUPFAM" id="SSF55347">
    <property type="entry name" value="Glyceraldehyde-3-phosphate dehydrogenase-like, C-terminal domain"/>
    <property type="match status" value="1"/>
</dbReference>
<name>A0A9Q8SZK1_9PEZI</name>
<dbReference type="FunFam" id="3.30.360.10:FF:000017">
    <property type="entry name" value="Oxidoreductase family NAD-binding Rossmann fold"/>
    <property type="match status" value="1"/>
</dbReference>
<dbReference type="Proteomes" id="UP000830671">
    <property type="component" value="Chromosome 6"/>
</dbReference>
<dbReference type="PANTHER" id="PTHR42840">
    <property type="entry name" value="NAD(P)-BINDING ROSSMANN-FOLD SUPERFAMILY PROTEIN-RELATED"/>
    <property type="match status" value="1"/>
</dbReference>
<reference evidence="7" key="1">
    <citation type="journal article" date="2021" name="Mol. Plant Microbe Interact.">
        <title>Complete Genome Sequence of the Plant-Pathogenic Fungus Colletotrichum lupini.</title>
        <authorList>
            <person name="Baroncelli R."/>
            <person name="Pensec F."/>
            <person name="Da Lio D."/>
            <person name="Boufleur T."/>
            <person name="Vicente I."/>
            <person name="Sarrocco S."/>
            <person name="Picot A."/>
            <person name="Baraldi E."/>
            <person name="Sukno S."/>
            <person name="Thon M."/>
            <person name="Le Floch G."/>
        </authorList>
    </citation>
    <scope>NUCLEOTIDE SEQUENCE</scope>
    <source>
        <strain evidence="7">IMI 504893</strain>
    </source>
</reference>
<dbReference type="Pfam" id="PF11951">
    <property type="entry name" value="Fungal_trans_2"/>
    <property type="match status" value="1"/>
</dbReference>
<organism evidence="7 8">
    <name type="scientific">Colletotrichum lupini</name>
    <dbReference type="NCBI Taxonomy" id="145971"/>
    <lineage>
        <taxon>Eukaryota</taxon>
        <taxon>Fungi</taxon>
        <taxon>Dikarya</taxon>
        <taxon>Ascomycota</taxon>
        <taxon>Pezizomycotina</taxon>
        <taxon>Sordariomycetes</taxon>
        <taxon>Hypocreomycetidae</taxon>
        <taxon>Glomerellales</taxon>
        <taxon>Glomerellaceae</taxon>
        <taxon>Colletotrichum</taxon>
        <taxon>Colletotrichum acutatum species complex</taxon>
    </lineage>
</organism>
<protein>
    <recommendedName>
        <fullName evidence="9">Myo-inositol 2-dehydrogenase</fullName>
    </recommendedName>
</protein>
<dbReference type="GO" id="GO:0006740">
    <property type="term" value="P:NADPH regeneration"/>
    <property type="evidence" value="ECO:0007669"/>
    <property type="project" value="TreeGrafter"/>
</dbReference>
<evidence type="ECO:0008006" key="9">
    <source>
        <dbReference type="Google" id="ProtNLM"/>
    </source>
</evidence>
<keyword evidence="8" id="KW-1185">Reference proteome</keyword>
<feature type="compositionally biased region" description="Basic and acidic residues" evidence="4">
    <location>
        <begin position="261"/>
        <end position="271"/>
    </location>
</feature>
<evidence type="ECO:0000259" key="6">
    <source>
        <dbReference type="Pfam" id="PF22725"/>
    </source>
</evidence>
<dbReference type="SUPFAM" id="SSF51735">
    <property type="entry name" value="NAD(P)-binding Rossmann-fold domains"/>
    <property type="match status" value="1"/>
</dbReference>
<dbReference type="InterPro" id="IPR021858">
    <property type="entry name" value="Fun_TF"/>
</dbReference>
<feature type="compositionally biased region" description="Low complexity" evidence="4">
    <location>
        <begin position="272"/>
        <end position="283"/>
    </location>
</feature>
<dbReference type="EMBL" id="CP019478">
    <property type="protein sequence ID" value="UQC86118.1"/>
    <property type="molecule type" value="Genomic_DNA"/>
</dbReference>
<dbReference type="GO" id="GO:0016491">
    <property type="term" value="F:oxidoreductase activity"/>
    <property type="evidence" value="ECO:0007669"/>
    <property type="project" value="UniProtKB-KW"/>
</dbReference>
<accession>A0A9Q8SZK1</accession>
<keyword evidence="3" id="KW-0539">Nucleus</keyword>
<evidence type="ECO:0000256" key="4">
    <source>
        <dbReference type="SAM" id="MobiDB-lite"/>
    </source>
</evidence>
<proteinExistence type="inferred from homology"/>
<feature type="domain" description="GFO/IDH/MocA-like oxidoreductase" evidence="6">
    <location>
        <begin position="1062"/>
        <end position="1188"/>
    </location>
</feature>
<dbReference type="Pfam" id="PF22725">
    <property type="entry name" value="GFO_IDH_MocA_C3"/>
    <property type="match status" value="1"/>
</dbReference>
<dbReference type="Gene3D" id="3.40.50.720">
    <property type="entry name" value="NAD(P)-binding Rossmann-like Domain"/>
    <property type="match status" value="1"/>
</dbReference>
<feature type="domain" description="Gfo/Idh/MocA-like oxidoreductase N-terminal" evidence="5">
    <location>
        <begin position="932"/>
        <end position="1051"/>
    </location>
</feature>
<evidence type="ECO:0000256" key="3">
    <source>
        <dbReference type="ARBA" id="ARBA00023242"/>
    </source>
</evidence>
<evidence type="ECO:0000256" key="1">
    <source>
        <dbReference type="ARBA" id="ARBA00010928"/>
    </source>
</evidence>
<dbReference type="Pfam" id="PF01408">
    <property type="entry name" value="GFO_IDH_MocA"/>
    <property type="match status" value="1"/>
</dbReference>
<evidence type="ECO:0000313" key="7">
    <source>
        <dbReference type="EMBL" id="UQC86118.1"/>
    </source>
</evidence>
<dbReference type="InterPro" id="IPR036291">
    <property type="entry name" value="NAD(P)-bd_dom_sf"/>
</dbReference>
<dbReference type="GeneID" id="73345595"/>
<evidence type="ECO:0000313" key="8">
    <source>
        <dbReference type="Proteomes" id="UP000830671"/>
    </source>
</evidence>
<dbReference type="RefSeq" id="XP_049147730.1">
    <property type="nucleotide sequence ID" value="XM_049290585.1"/>
</dbReference>
<dbReference type="GO" id="GO:0000166">
    <property type="term" value="F:nucleotide binding"/>
    <property type="evidence" value="ECO:0007669"/>
    <property type="project" value="InterPro"/>
</dbReference>
<dbReference type="PANTHER" id="PTHR42840:SF3">
    <property type="entry name" value="BINDING ROSSMANN FOLD OXIDOREDUCTASE, PUTATIVE (AFU_ORTHOLOGUE AFUA_2G10240)-RELATED"/>
    <property type="match status" value="1"/>
</dbReference>
<feature type="region of interest" description="Disordered" evidence="4">
    <location>
        <begin position="261"/>
        <end position="283"/>
    </location>
</feature>
<evidence type="ECO:0000256" key="2">
    <source>
        <dbReference type="ARBA" id="ARBA00023002"/>
    </source>
</evidence>
<evidence type="ECO:0000259" key="5">
    <source>
        <dbReference type="Pfam" id="PF01408"/>
    </source>
</evidence>